<dbReference type="InterPro" id="IPR003400">
    <property type="entry name" value="ExbD"/>
</dbReference>
<dbReference type="STRING" id="64969.SAMN02745127_01074"/>
<accession>A0A1T4NB36</accession>
<evidence type="ECO:0008006" key="11">
    <source>
        <dbReference type="Google" id="ProtNLM"/>
    </source>
</evidence>
<evidence type="ECO:0000313" key="10">
    <source>
        <dbReference type="Proteomes" id="UP000191418"/>
    </source>
</evidence>
<evidence type="ECO:0000256" key="8">
    <source>
        <dbReference type="SAM" id="Phobius"/>
    </source>
</evidence>
<evidence type="ECO:0000256" key="3">
    <source>
        <dbReference type="ARBA" id="ARBA00022475"/>
    </source>
</evidence>
<feature type="transmembrane region" description="Helical" evidence="8">
    <location>
        <begin position="20"/>
        <end position="38"/>
    </location>
</feature>
<dbReference type="PANTHER" id="PTHR30558">
    <property type="entry name" value="EXBD MEMBRANE COMPONENT OF PMF-DRIVEN MACROMOLECULE IMPORT SYSTEM"/>
    <property type="match status" value="1"/>
</dbReference>
<dbReference type="AlphaFoldDB" id="A0A1T4NB36"/>
<comment type="subcellular location">
    <subcellularLocation>
        <location evidence="1">Cell membrane</location>
        <topology evidence="1">Single-pass membrane protein</topology>
    </subcellularLocation>
    <subcellularLocation>
        <location evidence="7">Cell membrane</location>
        <topology evidence="7">Single-pass type II membrane protein</topology>
    </subcellularLocation>
</comment>
<evidence type="ECO:0000256" key="4">
    <source>
        <dbReference type="ARBA" id="ARBA00022692"/>
    </source>
</evidence>
<evidence type="ECO:0000256" key="5">
    <source>
        <dbReference type="ARBA" id="ARBA00022989"/>
    </source>
</evidence>
<organism evidence="9 10">
    <name type="scientific">Oceanospirillum multiglobuliferum</name>
    <dbReference type="NCBI Taxonomy" id="64969"/>
    <lineage>
        <taxon>Bacteria</taxon>
        <taxon>Pseudomonadati</taxon>
        <taxon>Pseudomonadota</taxon>
        <taxon>Gammaproteobacteria</taxon>
        <taxon>Oceanospirillales</taxon>
        <taxon>Oceanospirillaceae</taxon>
        <taxon>Oceanospirillum</taxon>
    </lineage>
</organism>
<proteinExistence type="inferred from homology"/>
<keyword evidence="5 8" id="KW-1133">Transmembrane helix</keyword>
<evidence type="ECO:0000256" key="1">
    <source>
        <dbReference type="ARBA" id="ARBA00004162"/>
    </source>
</evidence>
<dbReference type="EMBL" id="MTSM01000006">
    <property type="protein sequence ID" value="OPX55899.1"/>
    <property type="molecule type" value="Genomic_DNA"/>
</dbReference>
<dbReference type="GO" id="GO:0015031">
    <property type="term" value="P:protein transport"/>
    <property type="evidence" value="ECO:0007669"/>
    <property type="project" value="UniProtKB-KW"/>
</dbReference>
<sequence>MLMQSSISTKPRQAQSDDSLIPLINVVFLMLIFFMVAGKISQSDPVSIDPPVSHQESKVPDIKHRLLLTVQQQLYLDDELLGQLDSALTVLGQRLTILNSGMPDESLALTLKVDKSFPAQDLAPLLYQLKQSGLQNITLLTQSQPKEQ</sequence>
<dbReference type="Proteomes" id="UP000191418">
    <property type="component" value="Unassembled WGS sequence"/>
</dbReference>
<dbReference type="OrthoDB" id="9793581at2"/>
<evidence type="ECO:0000256" key="7">
    <source>
        <dbReference type="RuleBase" id="RU003879"/>
    </source>
</evidence>
<keyword evidence="4 7" id="KW-0812">Transmembrane</keyword>
<keyword evidence="7" id="KW-0653">Protein transport</keyword>
<dbReference type="Pfam" id="PF02472">
    <property type="entry name" value="ExbD"/>
    <property type="match status" value="1"/>
</dbReference>
<evidence type="ECO:0000313" key="9">
    <source>
        <dbReference type="EMBL" id="OPX55899.1"/>
    </source>
</evidence>
<keyword evidence="7" id="KW-0813">Transport</keyword>
<keyword evidence="10" id="KW-1185">Reference proteome</keyword>
<name>A0A1T4NB36_9GAMM</name>
<comment type="caution">
    <text evidence="9">The sequence shown here is derived from an EMBL/GenBank/DDBJ whole genome shotgun (WGS) entry which is preliminary data.</text>
</comment>
<protein>
    <recommendedName>
        <fullName evidence="11">Biopolymer transporter ExbD</fullName>
    </recommendedName>
</protein>
<dbReference type="GO" id="GO:0022857">
    <property type="term" value="F:transmembrane transporter activity"/>
    <property type="evidence" value="ECO:0007669"/>
    <property type="project" value="InterPro"/>
</dbReference>
<reference evidence="9 10" key="1">
    <citation type="submission" date="2017-01" db="EMBL/GenBank/DDBJ databases">
        <title>Genome Sequencing of a Marine Spirillum, Oceanospirillum multiglobuliferum ATCC 33336, from Japan.</title>
        <authorList>
            <person name="Carney J.G."/>
            <person name="Trachtenberg A.M."/>
            <person name="Rheaume B.A."/>
            <person name="Linnane J.D."/>
            <person name="Pitts N.L."/>
            <person name="Mykles D.L."/>
            <person name="Maclea K.S."/>
        </authorList>
    </citation>
    <scope>NUCLEOTIDE SEQUENCE [LARGE SCALE GENOMIC DNA]</scope>
    <source>
        <strain evidence="9 10">ATCC 33336</strain>
    </source>
</reference>
<comment type="similarity">
    <text evidence="2 7">Belongs to the ExbD/TolR family.</text>
</comment>
<evidence type="ECO:0000256" key="6">
    <source>
        <dbReference type="ARBA" id="ARBA00023136"/>
    </source>
</evidence>
<evidence type="ECO:0000256" key="2">
    <source>
        <dbReference type="ARBA" id="ARBA00005811"/>
    </source>
</evidence>
<gene>
    <name evidence="9" type="ORF">BTE48_06815</name>
</gene>
<dbReference type="GO" id="GO:0005886">
    <property type="term" value="C:plasma membrane"/>
    <property type="evidence" value="ECO:0007669"/>
    <property type="project" value="UniProtKB-SubCell"/>
</dbReference>
<keyword evidence="6 8" id="KW-0472">Membrane</keyword>
<keyword evidence="3" id="KW-1003">Cell membrane</keyword>